<feature type="compositionally biased region" description="Basic residues" evidence="1">
    <location>
        <begin position="90"/>
        <end position="102"/>
    </location>
</feature>
<name>A0A6V7HEZ0_9HYME</name>
<feature type="compositionally biased region" description="Basic and acidic residues" evidence="1">
    <location>
        <begin position="7"/>
        <end position="26"/>
    </location>
</feature>
<reference evidence="2" key="1">
    <citation type="submission" date="2020-07" db="EMBL/GenBank/DDBJ databases">
        <authorList>
            <person name="Nazaruddin N."/>
        </authorList>
    </citation>
    <scope>NUCLEOTIDE SEQUENCE</scope>
</reference>
<evidence type="ECO:0000313" key="2">
    <source>
        <dbReference type="EMBL" id="CAD1477214.1"/>
    </source>
</evidence>
<evidence type="ECO:0000313" key="3">
    <source>
        <dbReference type="Proteomes" id="UP000752696"/>
    </source>
</evidence>
<protein>
    <submittedName>
        <fullName evidence="2">Uncharacterized protein</fullName>
    </submittedName>
</protein>
<gene>
    <name evidence="2" type="ORF">MHI_LOCUS716638</name>
</gene>
<comment type="caution">
    <text evidence="2">The sequence shown here is derived from an EMBL/GenBank/DDBJ whole genome shotgun (WGS) entry which is preliminary data.</text>
</comment>
<organism evidence="2 3">
    <name type="scientific">Heterotrigona itama</name>
    <dbReference type="NCBI Taxonomy" id="395501"/>
    <lineage>
        <taxon>Eukaryota</taxon>
        <taxon>Metazoa</taxon>
        <taxon>Ecdysozoa</taxon>
        <taxon>Arthropoda</taxon>
        <taxon>Hexapoda</taxon>
        <taxon>Insecta</taxon>
        <taxon>Pterygota</taxon>
        <taxon>Neoptera</taxon>
        <taxon>Endopterygota</taxon>
        <taxon>Hymenoptera</taxon>
        <taxon>Apocrita</taxon>
        <taxon>Aculeata</taxon>
        <taxon>Apoidea</taxon>
        <taxon>Anthophila</taxon>
        <taxon>Apidae</taxon>
        <taxon>Heterotrigona</taxon>
    </lineage>
</organism>
<feature type="region of interest" description="Disordered" evidence="1">
    <location>
        <begin position="87"/>
        <end position="135"/>
    </location>
</feature>
<feature type="non-terminal residue" evidence="2">
    <location>
        <position position="1"/>
    </location>
</feature>
<feature type="compositionally biased region" description="Basic residues" evidence="1">
    <location>
        <begin position="126"/>
        <end position="135"/>
    </location>
</feature>
<feature type="compositionally biased region" description="Polar residues" evidence="1">
    <location>
        <begin position="27"/>
        <end position="42"/>
    </location>
</feature>
<feature type="compositionally biased region" description="Low complexity" evidence="1">
    <location>
        <begin position="112"/>
        <end position="125"/>
    </location>
</feature>
<accession>A0A6V7HEZ0</accession>
<evidence type="ECO:0000256" key="1">
    <source>
        <dbReference type="SAM" id="MobiDB-lite"/>
    </source>
</evidence>
<dbReference type="EMBL" id="CAJDYZ010009902">
    <property type="protein sequence ID" value="CAD1477214.1"/>
    <property type="molecule type" value="Genomic_DNA"/>
</dbReference>
<keyword evidence="3" id="KW-1185">Reference proteome</keyword>
<feature type="region of interest" description="Disordered" evidence="1">
    <location>
        <begin position="1"/>
        <end position="72"/>
    </location>
</feature>
<dbReference type="AlphaFoldDB" id="A0A6V7HEZ0"/>
<sequence>RVKLSRSRTEISKSRKSVESLERNVDQPRTSRTQCPCSSASVEQKDEGSGRGGGRKSTRQPAREADGGRWPMERMCGFPHMCQPVVQSCSRRKPRPIGRKRASTGVTAKPEVTTSGRRSSVSARRGAGHWPRRIG</sequence>
<proteinExistence type="predicted"/>
<dbReference type="Proteomes" id="UP000752696">
    <property type="component" value="Unassembled WGS sequence"/>
</dbReference>